<dbReference type="InterPro" id="IPR043504">
    <property type="entry name" value="Peptidase_S1_PA_chymotrypsin"/>
</dbReference>
<dbReference type="Pfam" id="PF00089">
    <property type="entry name" value="Trypsin"/>
    <property type="match status" value="1"/>
</dbReference>
<comment type="caution">
    <text evidence="5">The sequence shown here is derived from an EMBL/GenBank/DDBJ whole genome shotgun (WGS) entry which is preliminary data.</text>
</comment>
<dbReference type="PROSITE" id="PS50240">
    <property type="entry name" value="TRYPSIN_DOM"/>
    <property type="match status" value="1"/>
</dbReference>
<dbReference type="SUPFAM" id="SSF50494">
    <property type="entry name" value="Trypsin-like serine proteases"/>
    <property type="match status" value="1"/>
</dbReference>
<name>K0T5Q4_THAOC</name>
<evidence type="ECO:0000256" key="1">
    <source>
        <dbReference type="ARBA" id="ARBA00023026"/>
    </source>
</evidence>
<dbReference type="GO" id="GO:0006508">
    <property type="term" value="P:proteolysis"/>
    <property type="evidence" value="ECO:0007669"/>
    <property type="project" value="InterPro"/>
</dbReference>
<evidence type="ECO:0000259" key="4">
    <source>
        <dbReference type="PROSITE" id="PS50240"/>
    </source>
</evidence>
<dbReference type="InterPro" id="IPR009003">
    <property type="entry name" value="Peptidase_S1_PA"/>
</dbReference>
<organism evidence="5 6">
    <name type="scientific">Thalassiosira oceanica</name>
    <name type="common">Marine diatom</name>
    <dbReference type="NCBI Taxonomy" id="159749"/>
    <lineage>
        <taxon>Eukaryota</taxon>
        <taxon>Sar</taxon>
        <taxon>Stramenopiles</taxon>
        <taxon>Ochrophyta</taxon>
        <taxon>Bacillariophyta</taxon>
        <taxon>Coscinodiscophyceae</taxon>
        <taxon>Thalassiosirophycidae</taxon>
        <taxon>Thalassiosirales</taxon>
        <taxon>Thalassiosiraceae</taxon>
        <taxon>Thalassiosira</taxon>
    </lineage>
</organism>
<evidence type="ECO:0000313" key="6">
    <source>
        <dbReference type="Proteomes" id="UP000266841"/>
    </source>
</evidence>
<dbReference type="EMBL" id="AGNL01015576">
    <property type="protein sequence ID" value="EJK65682.1"/>
    <property type="molecule type" value="Genomic_DNA"/>
</dbReference>
<dbReference type="Gene3D" id="2.40.10.10">
    <property type="entry name" value="Trypsin-like serine proteases"/>
    <property type="match status" value="1"/>
</dbReference>
<accession>K0T5Q4</accession>
<evidence type="ECO:0000313" key="5">
    <source>
        <dbReference type="EMBL" id="EJK65682.1"/>
    </source>
</evidence>
<dbReference type="InterPro" id="IPR001254">
    <property type="entry name" value="Trypsin_dom"/>
</dbReference>
<dbReference type="Proteomes" id="UP000266841">
    <property type="component" value="Unassembled WGS sequence"/>
</dbReference>
<feature type="domain" description="Peptidase S1" evidence="4">
    <location>
        <begin position="97"/>
        <end position="178"/>
    </location>
</feature>
<feature type="non-terminal residue" evidence="5">
    <location>
        <position position="178"/>
    </location>
</feature>
<keyword evidence="2" id="KW-1015">Disulfide bond</keyword>
<gene>
    <name evidence="5" type="ORF">THAOC_13435</name>
</gene>
<protein>
    <recommendedName>
        <fullName evidence="4">Peptidase S1 domain-containing protein</fullName>
    </recommendedName>
</protein>
<dbReference type="PANTHER" id="PTHR24276">
    <property type="entry name" value="POLYSERASE-RELATED"/>
    <property type="match status" value="1"/>
</dbReference>
<keyword evidence="3" id="KW-0732">Signal</keyword>
<dbReference type="OrthoDB" id="104223at2759"/>
<reference evidence="5 6" key="1">
    <citation type="journal article" date="2012" name="Genome Biol.">
        <title>Genome and low-iron response of an oceanic diatom adapted to chronic iron limitation.</title>
        <authorList>
            <person name="Lommer M."/>
            <person name="Specht M."/>
            <person name="Roy A.S."/>
            <person name="Kraemer L."/>
            <person name="Andreson R."/>
            <person name="Gutowska M.A."/>
            <person name="Wolf J."/>
            <person name="Bergner S.V."/>
            <person name="Schilhabel M.B."/>
            <person name="Klostermeier U.C."/>
            <person name="Beiko R.G."/>
            <person name="Rosenstiel P."/>
            <person name="Hippler M."/>
            <person name="Laroche J."/>
        </authorList>
    </citation>
    <scope>NUCLEOTIDE SEQUENCE [LARGE SCALE GENOMIC DNA]</scope>
    <source>
        <strain evidence="5 6">CCMP1005</strain>
    </source>
</reference>
<dbReference type="GO" id="GO:0004252">
    <property type="term" value="F:serine-type endopeptidase activity"/>
    <property type="evidence" value="ECO:0007669"/>
    <property type="project" value="InterPro"/>
</dbReference>
<feature type="signal peptide" evidence="3">
    <location>
        <begin position="1"/>
        <end position="28"/>
    </location>
</feature>
<sequence>MTSRRRRRRLLCLTSAAAATLCLSSVDASLHKRNTGVLTSSAEALDRRFASQSSNLRRRRSDEFDPLGGTRLSAAVLGGLQSPPSRELVEAGDHTKIIGGSVVEDGKYSYIASINYFTSHFCGGSLVAPDIVLTAAHCAGYATQIELGRYDKGVAMSGDAERIEVAFEIVHPSYDPNN</sequence>
<dbReference type="PROSITE" id="PS00134">
    <property type="entry name" value="TRYPSIN_HIS"/>
    <property type="match status" value="1"/>
</dbReference>
<evidence type="ECO:0000256" key="2">
    <source>
        <dbReference type="ARBA" id="ARBA00023157"/>
    </source>
</evidence>
<feature type="chain" id="PRO_5003840669" description="Peptidase S1 domain-containing protein" evidence="3">
    <location>
        <begin position="29"/>
        <end position="178"/>
    </location>
</feature>
<dbReference type="InterPro" id="IPR050430">
    <property type="entry name" value="Peptidase_S1"/>
</dbReference>
<dbReference type="InterPro" id="IPR018114">
    <property type="entry name" value="TRYPSIN_HIS"/>
</dbReference>
<dbReference type="eggNOG" id="KOG3627">
    <property type="taxonomic scope" value="Eukaryota"/>
</dbReference>
<dbReference type="PANTHER" id="PTHR24276:SF91">
    <property type="entry name" value="AT26814P-RELATED"/>
    <property type="match status" value="1"/>
</dbReference>
<keyword evidence="6" id="KW-1185">Reference proteome</keyword>
<evidence type="ECO:0000256" key="3">
    <source>
        <dbReference type="SAM" id="SignalP"/>
    </source>
</evidence>
<keyword evidence="1" id="KW-0843">Virulence</keyword>
<proteinExistence type="predicted"/>
<dbReference type="AlphaFoldDB" id="K0T5Q4"/>